<dbReference type="Proteomes" id="UP000008783">
    <property type="component" value="Unassembled WGS sequence"/>
</dbReference>
<evidence type="ECO:0000313" key="2">
    <source>
        <dbReference type="EMBL" id="EFP85737.1"/>
    </source>
</evidence>
<dbReference type="InParanoid" id="E3KNA1"/>
<protein>
    <submittedName>
        <fullName evidence="2">Uncharacterized protein</fullName>
    </submittedName>
</protein>
<evidence type="ECO:0000256" key="1">
    <source>
        <dbReference type="SAM" id="MobiDB-lite"/>
    </source>
</evidence>
<dbReference type="GeneID" id="10544303"/>
<dbReference type="RefSeq" id="XP_003330156.1">
    <property type="nucleotide sequence ID" value="XM_003330108.1"/>
</dbReference>
<dbReference type="OrthoDB" id="10356137at2759"/>
<gene>
    <name evidence="2" type="ORF">PGTG_11066</name>
</gene>
<feature type="region of interest" description="Disordered" evidence="1">
    <location>
        <begin position="1"/>
        <end position="21"/>
    </location>
</feature>
<organism evidence="2 3">
    <name type="scientific">Puccinia graminis f. sp. tritici (strain CRL 75-36-700-3 / race SCCL)</name>
    <name type="common">Black stem rust fungus</name>
    <dbReference type="NCBI Taxonomy" id="418459"/>
    <lineage>
        <taxon>Eukaryota</taxon>
        <taxon>Fungi</taxon>
        <taxon>Dikarya</taxon>
        <taxon>Basidiomycota</taxon>
        <taxon>Pucciniomycotina</taxon>
        <taxon>Pucciniomycetes</taxon>
        <taxon>Pucciniales</taxon>
        <taxon>Pucciniaceae</taxon>
        <taxon>Puccinia</taxon>
    </lineage>
</organism>
<dbReference type="HOGENOM" id="CLU_174981_0_0_1"/>
<dbReference type="VEuPathDB" id="FungiDB:PGTG_11066"/>
<reference key="1">
    <citation type="submission" date="2007-01" db="EMBL/GenBank/DDBJ databases">
        <title>The Genome Sequence of Puccinia graminis f. sp. tritici Strain CRL 75-36-700-3.</title>
        <authorList>
            <consortium name="The Broad Institute Genome Sequencing Platform"/>
            <person name="Birren B."/>
            <person name="Lander E."/>
            <person name="Galagan J."/>
            <person name="Nusbaum C."/>
            <person name="Devon K."/>
            <person name="Cuomo C."/>
            <person name="Jaffe D."/>
            <person name="Butler J."/>
            <person name="Alvarez P."/>
            <person name="Gnerre S."/>
            <person name="Grabherr M."/>
            <person name="Mauceli E."/>
            <person name="Brockman W."/>
            <person name="Young S."/>
            <person name="LaButti K."/>
            <person name="Sykes S."/>
            <person name="DeCaprio D."/>
            <person name="Crawford M."/>
            <person name="Koehrsen M."/>
            <person name="Engels R."/>
            <person name="Montgomery P."/>
            <person name="Pearson M."/>
            <person name="Howarth C."/>
            <person name="Larson L."/>
            <person name="White J."/>
            <person name="Zeng Q."/>
            <person name="Kodira C."/>
            <person name="Yandava C."/>
            <person name="Alvarado L."/>
            <person name="O'Leary S."/>
            <person name="Szabo L."/>
            <person name="Dean R."/>
            <person name="Schein J."/>
        </authorList>
    </citation>
    <scope>NUCLEOTIDE SEQUENCE</scope>
    <source>
        <strain>CRL 75-36-700-3</strain>
    </source>
</reference>
<dbReference type="KEGG" id="pgr:PGTG_11066"/>
<proteinExistence type="predicted"/>
<reference evidence="3" key="2">
    <citation type="journal article" date="2011" name="Proc. Natl. Acad. Sci. U.S.A.">
        <title>Obligate biotrophy features unraveled by the genomic analysis of rust fungi.</title>
        <authorList>
            <person name="Duplessis S."/>
            <person name="Cuomo C.A."/>
            <person name="Lin Y.-C."/>
            <person name="Aerts A."/>
            <person name="Tisserant E."/>
            <person name="Veneault-Fourrey C."/>
            <person name="Joly D.L."/>
            <person name="Hacquard S."/>
            <person name="Amselem J."/>
            <person name="Cantarel B.L."/>
            <person name="Chiu R."/>
            <person name="Coutinho P.M."/>
            <person name="Feau N."/>
            <person name="Field M."/>
            <person name="Frey P."/>
            <person name="Gelhaye E."/>
            <person name="Goldberg J."/>
            <person name="Grabherr M.G."/>
            <person name="Kodira C.D."/>
            <person name="Kohler A."/>
            <person name="Kuees U."/>
            <person name="Lindquist E.A."/>
            <person name="Lucas S.M."/>
            <person name="Mago R."/>
            <person name="Mauceli E."/>
            <person name="Morin E."/>
            <person name="Murat C."/>
            <person name="Pangilinan J.L."/>
            <person name="Park R."/>
            <person name="Pearson M."/>
            <person name="Quesneville H."/>
            <person name="Rouhier N."/>
            <person name="Sakthikumar S."/>
            <person name="Salamov A.A."/>
            <person name="Schmutz J."/>
            <person name="Selles B."/>
            <person name="Shapiro H."/>
            <person name="Tanguay P."/>
            <person name="Tuskan G.A."/>
            <person name="Henrissat B."/>
            <person name="Van de Peer Y."/>
            <person name="Rouze P."/>
            <person name="Ellis J.G."/>
            <person name="Dodds P.N."/>
            <person name="Schein J.E."/>
            <person name="Zhong S."/>
            <person name="Hamelin R.C."/>
            <person name="Grigoriev I.V."/>
            <person name="Szabo L.J."/>
            <person name="Martin F."/>
        </authorList>
    </citation>
    <scope>NUCLEOTIDE SEQUENCE [LARGE SCALE GENOMIC DNA]</scope>
    <source>
        <strain evidence="3">CRL 75-36-700-3 / race SCCL</strain>
    </source>
</reference>
<keyword evidence="3" id="KW-1185">Reference proteome</keyword>
<sequence>MSTHQEKTSMNDSSSGDEHQEKAKLLKLNRDNWTEWKQFFVNLLTGRGHEEIFDPVWIEAHKKEKIFRKKSALAFTLLRQCLSSDLKPIAAAANTFTDAVRTPLGWMAVL</sequence>
<name>E3KNA1_PUCGT</name>
<dbReference type="AlphaFoldDB" id="E3KNA1"/>
<accession>E3KNA1</accession>
<evidence type="ECO:0000313" key="3">
    <source>
        <dbReference type="Proteomes" id="UP000008783"/>
    </source>
</evidence>
<dbReference type="EMBL" id="DS178296">
    <property type="protein sequence ID" value="EFP85737.1"/>
    <property type="molecule type" value="Genomic_DNA"/>
</dbReference>